<evidence type="ECO:0000313" key="1">
    <source>
        <dbReference type="EMBL" id="MBZ5752367.1"/>
    </source>
</evidence>
<evidence type="ECO:0000313" key="2">
    <source>
        <dbReference type="Proteomes" id="UP001165287"/>
    </source>
</evidence>
<name>A0ABS7UWE7_9BACI</name>
<dbReference type="RefSeq" id="WP_224140821.1">
    <property type="nucleotide sequence ID" value="NZ_JAIQUM010000053.1"/>
</dbReference>
<proteinExistence type="predicted"/>
<accession>A0ABS7UWE7</accession>
<sequence length="59" mass="6987">MKKLLESFKYGIEMYTNSLYGDINCHPKKLKVSNEMQKQLMQQSKKEYINLTKSIKVTN</sequence>
<reference evidence="1" key="1">
    <citation type="submission" date="2024-05" db="EMBL/GenBank/DDBJ databases">
        <title>Metabacillus sp. nov., isolated from the rhizosphere soil of tomato plants.</title>
        <authorList>
            <person name="Ma R."/>
        </authorList>
    </citation>
    <scope>NUCLEOTIDE SEQUENCE</scope>
    <source>
        <strain evidence="1">DBTR6</strain>
    </source>
</reference>
<dbReference type="Proteomes" id="UP001165287">
    <property type="component" value="Unassembled WGS sequence"/>
</dbReference>
<organism evidence="1 2">
    <name type="scientific">Metabacillus rhizolycopersici</name>
    <dbReference type="NCBI Taxonomy" id="2875709"/>
    <lineage>
        <taxon>Bacteria</taxon>
        <taxon>Bacillati</taxon>
        <taxon>Bacillota</taxon>
        <taxon>Bacilli</taxon>
        <taxon>Bacillales</taxon>
        <taxon>Bacillaceae</taxon>
        <taxon>Metabacillus</taxon>
    </lineage>
</organism>
<dbReference type="EMBL" id="JAIQUM010000053">
    <property type="protein sequence ID" value="MBZ5752367.1"/>
    <property type="molecule type" value="Genomic_DNA"/>
</dbReference>
<keyword evidence="2" id="KW-1185">Reference proteome</keyword>
<comment type="caution">
    <text evidence="1">The sequence shown here is derived from an EMBL/GenBank/DDBJ whole genome shotgun (WGS) entry which is preliminary data.</text>
</comment>
<protein>
    <submittedName>
        <fullName evidence="1">Uncharacterized protein</fullName>
    </submittedName>
</protein>
<gene>
    <name evidence="1" type="ORF">K9V48_19450</name>
</gene>